<sequence length="69" mass="7889">NVKKRLSILPPQDANDIPHEEVNVQAIRVSPSTQNVSKPRSYWNKSDMNNAMKDVEDYGYSTRAAAKKW</sequence>
<gene>
    <name evidence="1" type="ORF">KI387_024204</name>
</gene>
<comment type="caution">
    <text evidence="1">The sequence shown here is derived from an EMBL/GenBank/DDBJ whole genome shotgun (WGS) entry which is preliminary data.</text>
</comment>
<reference evidence="1 2" key="1">
    <citation type="journal article" date="2021" name="Nat. Plants">
        <title>The Taxus genome provides insights into paclitaxel biosynthesis.</title>
        <authorList>
            <person name="Xiong X."/>
            <person name="Gou J."/>
            <person name="Liao Q."/>
            <person name="Li Y."/>
            <person name="Zhou Q."/>
            <person name="Bi G."/>
            <person name="Li C."/>
            <person name="Du R."/>
            <person name="Wang X."/>
            <person name="Sun T."/>
            <person name="Guo L."/>
            <person name="Liang H."/>
            <person name="Lu P."/>
            <person name="Wu Y."/>
            <person name="Zhang Z."/>
            <person name="Ro D.K."/>
            <person name="Shang Y."/>
            <person name="Huang S."/>
            <person name="Yan J."/>
        </authorList>
    </citation>
    <scope>NUCLEOTIDE SEQUENCE [LARGE SCALE GENOMIC DNA]</scope>
    <source>
        <strain evidence="1">Ta-2019</strain>
    </source>
</reference>
<dbReference type="EMBL" id="JAHRHJ020000005">
    <property type="protein sequence ID" value="KAH9315577.1"/>
    <property type="molecule type" value="Genomic_DNA"/>
</dbReference>
<keyword evidence="2" id="KW-1185">Reference proteome</keyword>
<organism evidence="1 2">
    <name type="scientific">Taxus chinensis</name>
    <name type="common">Chinese yew</name>
    <name type="synonym">Taxus wallichiana var. chinensis</name>
    <dbReference type="NCBI Taxonomy" id="29808"/>
    <lineage>
        <taxon>Eukaryota</taxon>
        <taxon>Viridiplantae</taxon>
        <taxon>Streptophyta</taxon>
        <taxon>Embryophyta</taxon>
        <taxon>Tracheophyta</taxon>
        <taxon>Spermatophyta</taxon>
        <taxon>Pinopsida</taxon>
        <taxon>Pinidae</taxon>
        <taxon>Conifers II</taxon>
        <taxon>Cupressales</taxon>
        <taxon>Taxaceae</taxon>
        <taxon>Taxus</taxon>
    </lineage>
</organism>
<name>A0AA38LCK2_TAXCH</name>
<evidence type="ECO:0000313" key="2">
    <source>
        <dbReference type="Proteomes" id="UP000824469"/>
    </source>
</evidence>
<dbReference type="Proteomes" id="UP000824469">
    <property type="component" value="Unassembled WGS sequence"/>
</dbReference>
<feature type="non-terminal residue" evidence="1">
    <location>
        <position position="1"/>
    </location>
</feature>
<protein>
    <submittedName>
        <fullName evidence="1">Uncharacterized protein</fullName>
    </submittedName>
</protein>
<feature type="non-terminal residue" evidence="1">
    <location>
        <position position="69"/>
    </location>
</feature>
<proteinExistence type="predicted"/>
<dbReference type="AlphaFoldDB" id="A0AA38LCK2"/>
<evidence type="ECO:0000313" key="1">
    <source>
        <dbReference type="EMBL" id="KAH9315577.1"/>
    </source>
</evidence>
<accession>A0AA38LCK2</accession>